<protein>
    <submittedName>
        <fullName evidence="3">M56 family metallopeptidase</fullName>
    </submittedName>
</protein>
<evidence type="ECO:0000256" key="1">
    <source>
        <dbReference type="SAM" id="Phobius"/>
    </source>
</evidence>
<feature type="transmembrane region" description="Helical" evidence="1">
    <location>
        <begin position="12"/>
        <end position="29"/>
    </location>
</feature>
<organism evidence="3 4">
    <name type="scientific">Candidatus Merdibacter merdavium</name>
    <dbReference type="NCBI Taxonomy" id="2838692"/>
    <lineage>
        <taxon>Bacteria</taxon>
        <taxon>Bacillati</taxon>
        <taxon>Bacillota</taxon>
        <taxon>Erysipelotrichia</taxon>
        <taxon>Erysipelotrichales</taxon>
        <taxon>Erysipelotrichaceae</taxon>
        <taxon>Merdibacter</taxon>
    </lineage>
</organism>
<dbReference type="PANTHER" id="PTHR34978">
    <property type="entry name" value="POSSIBLE SENSOR-TRANSDUCER PROTEIN BLAR"/>
    <property type="match status" value="1"/>
</dbReference>
<feature type="transmembrane region" description="Helical" evidence="1">
    <location>
        <begin position="36"/>
        <end position="54"/>
    </location>
</feature>
<feature type="transmembrane region" description="Helical" evidence="1">
    <location>
        <begin position="109"/>
        <end position="128"/>
    </location>
</feature>
<evidence type="ECO:0000313" key="4">
    <source>
        <dbReference type="Proteomes" id="UP000823896"/>
    </source>
</evidence>
<keyword evidence="1" id="KW-1133">Transmembrane helix</keyword>
<reference evidence="3" key="2">
    <citation type="submission" date="2021-04" db="EMBL/GenBank/DDBJ databases">
        <authorList>
            <person name="Gilroy R."/>
        </authorList>
    </citation>
    <scope>NUCLEOTIDE SEQUENCE</scope>
    <source>
        <strain evidence="3">CHK187-11901</strain>
    </source>
</reference>
<dbReference type="CDD" id="cd07341">
    <property type="entry name" value="M56_BlaR1_MecR1_like"/>
    <property type="match status" value="1"/>
</dbReference>
<proteinExistence type="predicted"/>
<comment type="caution">
    <text evidence="3">The sequence shown here is derived from an EMBL/GenBank/DDBJ whole genome shotgun (WGS) entry which is preliminary data.</text>
</comment>
<dbReference type="PANTHER" id="PTHR34978:SF3">
    <property type="entry name" value="SLR0241 PROTEIN"/>
    <property type="match status" value="1"/>
</dbReference>
<keyword evidence="1" id="KW-0472">Membrane</keyword>
<evidence type="ECO:0000313" key="3">
    <source>
        <dbReference type="EMBL" id="HJC36494.1"/>
    </source>
</evidence>
<dbReference type="EMBL" id="DWWM01000030">
    <property type="protein sequence ID" value="HJC36494.1"/>
    <property type="molecule type" value="Genomic_DNA"/>
</dbReference>
<accession>A0A9D2SW16</accession>
<keyword evidence="1" id="KW-0812">Transmembrane</keyword>
<dbReference type="AlphaFoldDB" id="A0A9D2SW16"/>
<name>A0A9D2SW16_9FIRM</name>
<feature type="transmembrane region" description="Helical" evidence="1">
    <location>
        <begin position="275"/>
        <end position="295"/>
    </location>
</feature>
<dbReference type="Proteomes" id="UP000823896">
    <property type="component" value="Unassembled WGS sequence"/>
</dbReference>
<sequence>MNAWFLAVLDRSVIGAYVILIVLAVRLLLRSVPKKFTCLLWFAAFLALILPVSFSSDFSFRPDLSDVTPSVVVERNAMTMAQDEARMLPALPETLTSPALTLDDMPSCIWVSGALCLLSRDVLCWLRMKRRLREARRVAAGIYETDMAAAPFVFGLIHPAIYLPPKLSESACACVLAHERVHIARHDLWLKLTARLIVIVHWMNPFAHIAFHFMVQDMEMSCDEAAVTSLGISRKRYASALLEMASHPCHAQMMSAFAQGKISKRIHHVLRTHRLSTGVSALLAVLILCLSIGLLCMPRSEGMFSAADVKGLQALYDHEIKDIQDMQEIAGRLDFSQDYTFLSDRSGGEGQLAGDGSSQRQLTIALRSKTPLSFAKRDEIPRDVLLRNACALFALDPQLSTVTYMLSDEEGGQYHISYGGNALQRSCKSAAEYAALVSEMIDGYTHKKAVFMDDEAVSRQLASFLPESFYAALDGESIGGDSQEDIFVFSGSLPLDGVDNDIESETTQFNVQLSFGHQGLTHYTWKYYEGAKRPDAHLTDAQAQRVVDTFVKAWRKDGTEHHFVKEDLESNHRFMKGRMETWTERSDAGLAVIVVDMNYGVVAEASFPEA</sequence>
<dbReference type="InterPro" id="IPR008756">
    <property type="entry name" value="Peptidase_M56"/>
</dbReference>
<gene>
    <name evidence="3" type="ORF">H9702_05125</name>
</gene>
<feature type="domain" description="Peptidase M56" evidence="2">
    <location>
        <begin position="7"/>
        <end position="267"/>
    </location>
</feature>
<reference evidence="3" key="1">
    <citation type="journal article" date="2021" name="PeerJ">
        <title>Extensive microbial diversity within the chicken gut microbiome revealed by metagenomics and culture.</title>
        <authorList>
            <person name="Gilroy R."/>
            <person name="Ravi A."/>
            <person name="Getino M."/>
            <person name="Pursley I."/>
            <person name="Horton D.L."/>
            <person name="Alikhan N.F."/>
            <person name="Baker D."/>
            <person name="Gharbi K."/>
            <person name="Hall N."/>
            <person name="Watson M."/>
            <person name="Adriaenssens E.M."/>
            <person name="Foster-Nyarko E."/>
            <person name="Jarju S."/>
            <person name="Secka A."/>
            <person name="Antonio M."/>
            <person name="Oren A."/>
            <person name="Chaudhuri R.R."/>
            <person name="La Ragione R."/>
            <person name="Hildebrand F."/>
            <person name="Pallen M.J."/>
        </authorList>
    </citation>
    <scope>NUCLEOTIDE SEQUENCE</scope>
    <source>
        <strain evidence="3">CHK187-11901</strain>
    </source>
</reference>
<evidence type="ECO:0000259" key="2">
    <source>
        <dbReference type="Pfam" id="PF05569"/>
    </source>
</evidence>
<dbReference type="InterPro" id="IPR052173">
    <property type="entry name" value="Beta-lactam_resp_regulator"/>
</dbReference>
<dbReference type="Pfam" id="PF05569">
    <property type="entry name" value="Peptidase_M56"/>
    <property type="match status" value="1"/>
</dbReference>